<dbReference type="RefSeq" id="WP_157563536.1">
    <property type="nucleotide sequence ID" value="NZ_WQKZ01000002.1"/>
</dbReference>
<comment type="caution">
    <text evidence="2">The sequence shown here is derived from an EMBL/GenBank/DDBJ whole genome shotgun (WGS) entry which is preliminary data.</text>
</comment>
<keyword evidence="3" id="KW-1185">Reference proteome</keyword>
<feature type="compositionally biased region" description="Polar residues" evidence="1">
    <location>
        <begin position="72"/>
        <end position="81"/>
    </location>
</feature>
<evidence type="ECO:0000313" key="2">
    <source>
        <dbReference type="EMBL" id="MVN76064.1"/>
    </source>
</evidence>
<evidence type="ECO:0000313" key="3">
    <source>
        <dbReference type="Proteomes" id="UP000441336"/>
    </source>
</evidence>
<gene>
    <name evidence="2" type="ORF">GO988_06980</name>
</gene>
<name>A0A7K1TCC6_9BACT</name>
<protein>
    <submittedName>
        <fullName evidence="2">Uncharacterized protein</fullName>
    </submittedName>
</protein>
<feature type="region of interest" description="Disordered" evidence="1">
    <location>
        <begin position="72"/>
        <end position="122"/>
    </location>
</feature>
<dbReference type="EMBL" id="WQKZ01000002">
    <property type="protein sequence ID" value="MVN76064.1"/>
    <property type="molecule type" value="Genomic_DNA"/>
</dbReference>
<evidence type="ECO:0000256" key="1">
    <source>
        <dbReference type="SAM" id="MobiDB-lite"/>
    </source>
</evidence>
<sequence length="122" mass="12572">MTRAAVSASTGSVDFTNGLVLSPNGQALGPVTVTRTAGLQAAGVSYGINIGGPNKGIDRVWQVAFAQQPSSTAPASVTLSWMSDDDNGFNATTPAQLWRADQAPRPRRAPRPAPTPAASRPT</sequence>
<organism evidence="2 3">
    <name type="scientific">Hymenobacter ginkgonis</name>
    <dbReference type="NCBI Taxonomy" id="2682976"/>
    <lineage>
        <taxon>Bacteria</taxon>
        <taxon>Pseudomonadati</taxon>
        <taxon>Bacteroidota</taxon>
        <taxon>Cytophagia</taxon>
        <taxon>Cytophagales</taxon>
        <taxon>Hymenobacteraceae</taxon>
        <taxon>Hymenobacter</taxon>
    </lineage>
</organism>
<reference evidence="2 3" key="1">
    <citation type="submission" date="2019-12" db="EMBL/GenBank/DDBJ databases">
        <title>Hymenobacter sp. HMF4947 Genome sequencing and assembly.</title>
        <authorList>
            <person name="Kang H."/>
            <person name="Cha I."/>
            <person name="Kim H."/>
            <person name="Joh K."/>
        </authorList>
    </citation>
    <scope>NUCLEOTIDE SEQUENCE [LARGE SCALE GENOMIC DNA]</scope>
    <source>
        <strain evidence="2 3">HMF4947</strain>
    </source>
</reference>
<accession>A0A7K1TCC6</accession>
<dbReference type="AlphaFoldDB" id="A0A7K1TCC6"/>
<proteinExistence type="predicted"/>
<dbReference type="Proteomes" id="UP000441336">
    <property type="component" value="Unassembled WGS sequence"/>
</dbReference>